<feature type="region of interest" description="Disordered" evidence="4">
    <location>
        <begin position="275"/>
        <end position="300"/>
    </location>
</feature>
<dbReference type="SUPFAM" id="SSF52540">
    <property type="entry name" value="P-loop containing nucleoside triphosphate hydrolases"/>
    <property type="match status" value="1"/>
</dbReference>
<dbReference type="PROSITE" id="PS51421">
    <property type="entry name" value="RAS"/>
    <property type="match status" value="1"/>
</dbReference>
<evidence type="ECO:0000313" key="5">
    <source>
        <dbReference type="EMBL" id="KAJ3433152.1"/>
    </source>
</evidence>
<dbReference type="SMART" id="SM00175">
    <property type="entry name" value="RAB"/>
    <property type="match status" value="1"/>
</dbReference>
<evidence type="ECO:0000256" key="3">
    <source>
        <dbReference type="ARBA" id="ARBA00023134"/>
    </source>
</evidence>
<dbReference type="PANTHER" id="PTHR24072">
    <property type="entry name" value="RHO FAMILY GTPASE"/>
    <property type="match status" value="1"/>
</dbReference>
<organism evidence="5 6">
    <name type="scientific">Anaeramoeba flamelloides</name>
    <dbReference type="NCBI Taxonomy" id="1746091"/>
    <lineage>
        <taxon>Eukaryota</taxon>
        <taxon>Metamonada</taxon>
        <taxon>Anaeramoebidae</taxon>
        <taxon>Anaeramoeba</taxon>
    </lineage>
</organism>
<keyword evidence="2" id="KW-0547">Nucleotide-binding</keyword>
<dbReference type="InterPro" id="IPR001806">
    <property type="entry name" value="Small_GTPase"/>
</dbReference>
<evidence type="ECO:0000256" key="4">
    <source>
        <dbReference type="SAM" id="MobiDB-lite"/>
    </source>
</evidence>
<dbReference type="SMART" id="SM00173">
    <property type="entry name" value="RAS"/>
    <property type="match status" value="1"/>
</dbReference>
<comment type="caution">
    <text evidence="5">The sequence shown here is derived from an EMBL/GenBank/DDBJ whole genome shotgun (WGS) entry which is preliminary data.</text>
</comment>
<dbReference type="Pfam" id="PF00071">
    <property type="entry name" value="Ras"/>
    <property type="match status" value="1"/>
</dbReference>
<dbReference type="InterPro" id="IPR027417">
    <property type="entry name" value="P-loop_NTPase"/>
</dbReference>
<dbReference type="Gene3D" id="3.40.50.300">
    <property type="entry name" value="P-loop containing nucleotide triphosphate hydrolases"/>
    <property type="match status" value="1"/>
</dbReference>
<dbReference type="EMBL" id="JANTQA010000047">
    <property type="protein sequence ID" value="KAJ3433152.1"/>
    <property type="molecule type" value="Genomic_DNA"/>
</dbReference>
<protein>
    <submittedName>
        <fullName evidence="5">Rho-related protein racd-related</fullName>
    </submittedName>
</protein>
<dbReference type="AlphaFoldDB" id="A0AAV7YTK7"/>
<dbReference type="PROSITE" id="PS51419">
    <property type="entry name" value="RAB"/>
    <property type="match status" value="1"/>
</dbReference>
<reference evidence="5" key="1">
    <citation type="submission" date="2022-08" db="EMBL/GenBank/DDBJ databases">
        <title>Novel sulphate-reducing endosymbionts in the free-living metamonad Anaeramoeba.</title>
        <authorList>
            <person name="Jerlstrom-Hultqvist J."/>
            <person name="Cepicka I."/>
            <person name="Gallot-Lavallee L."/>
            <person name="Salas-Leiva D."/>
            <person name="Curtis B.A."/>
            <person name="Zahonova K."/>
            <person name="Pipaliya S."/>
            <person name="Dacks J."/>
            <person name="Roger A.J."/>
        </authorList>
    </citation>
    <scope>NUCLEOTIDE SEQUENCE</scope>
    <source>
        <strain evidence="5">Busselton2</strain>
    </source>
</reference>
<dbReference type="GO" id="GO:0007264">
    <property type="term" value="P:small GTPase-mediated signal transduction"/>
    <property type="evidence" value="ECO:0007669"/>
    <property type="project" value="InterPro"/>
</dbReference>
<dbReference type="PROSITE" id="PS51420">
    <property type="entry name" value="RHO"/>
    <property type="match status" value="1"/>
</dbReference>
<dbReference type="InterPro" id="IPR003578">
    <property type="entry name" value="Small_GTPase_Rho"/>
</dbReference>
<name>A0AAV7YTK7_9EUKA</name>
<proteinExistence type="inferred from homology"/>
<dbReference type="CDD" id="cd00157">
    <property type="entry name" value="Rho"/>
    <property type="match status" value="1"/>
</dbReference>
<dbReference type="NCBIfam" id="TIGR00231">
    <property type="entry name" value="small_GTP"/>
    <property type="match status" value="1"/>
</dbReference>
<gene>
    <name evidence="5" type="ORF">M0812_22104</name>
</gene>
<evidence type="ECO:0000256" key="2">
    <source>
        <dbReference type="ARBA" id="ARBA00022741"/>
    </source>
</evidence>
<evidence type="ECO:0000256" key="1">
    <source>
        <dbReference type="ARBA" id="ARBA00010142"/>
    </source>
</evidence>
<comment type="similarity">
    <text evidence="1">Belongs to the small GTPase superfamily. Rho family.</text>
</comment>
<dbReference type="SMART" id="SM00174">
    <property type="entry name" value="RHO"/>
    <property type="match status" value="1"/>
</dbReference>
<evidence type="ECO:0000313" key="6">
    <source>
        <dbReference type="Proteomes" id="UP001146793"/>
    </source>
</evidence>
<feature type="compositionally biased region" description="Basic residues" evidence="4">
    <location>
        <begin position="288"/>
        <end position="300"/>
    </location>
</feature>
<dbReference type="InterPro" id="IPR005225">
    <property type="entry name" value="Small_GTP-bd"/>
</dbReference>
<dbReference type="PRINTS" id="PR00449">
    <property type="entry name" value="RASTRNSFRMNG"/>
</dbReference>
<sequence>MELKTSKILHVGDGAVGKTSLHYRYTQNVFLTDYIPTVADILTVNVQHNNGGISLSLYDTSGQEDWDRIRQNFYYGFDLFIISFDVSNRVTFENVKTKWKKEFEYQYPSIPILLVGTKIDLRNDEKTKKRLEMKQIQGVSTEEGIELSYEIEAYGYVECSSLTGEGVEEVFHKAIEILYDRKYTKLNKLGKKKRKILLQKFMGEINYDSLNALRIDQTLLDSQQDFTYLLSIDPVDENEIKNHHFFGSDVQFVWKKQTVCDLPLTENSQTTKINSERHEEIDQMDKKNPKKKPKSKKLIC</sequence>
<dbReference type="FunFam" id="3.40.50.300:FF:001179">
    <property type="entry name" value="Rho family GTPase"/>
    <property type="match status" value="1"/>
</dbReference>
<dbReference type="GO" id="GO:0003924">
    <property type="term" value="F:GTPase activity"/>
    <property type="evidence" value="ECO:0007669"/>
    <property type="project" value="InterPro"/>
</dbReference>
<feature type="compositionally biased region" description="Basic and acidic residues" evidence="4">
    <location>
        <begin position="275"/>
        <end position="287"/>
    </location>
</feature>
<dbReference type="GO" id="GO:0005525">
    <property type="term" value="F:GTP binding"/>
    <property type="evidence" value="ECO:0007669"/>
    <property type="project" value="UniProtKB-KW"/>
</dbReference>
<keyword evidence="3" id="KW-0342">GTP-binding</keyword>
<dbReference type="Proteomes" id="UP001146793">
    <property type="component" value="Unassembled WGS sequence"/>
</dbReference>
<dbReference type="SMART" id="SM00176">
    <property type="entry name" value="RAN"/>
    <property type="match status" value="1"/>
</dbReference>
<accession>A0AAV7YTK7</accession>